<feature type="domain" description="DUF559" evidence="2">
    <location>
        <begin position="6"/>
        <end position="114"/>
    </location>
</feature>
<gene>
    <name evidence="3" type="ORF">Pla108_28490</name>
</gene>
<dbReference type="EMBL" id="SJPR01000003">
    <property type="protein sequence ID" value="TWT97072.1"/>
    <property type="molecule type" value="Genomic_DNA"/>
</dbReference>
<evidence type="ECO:0000313" key="4">
    <source>
        <dbReference type="Proteomes" id="UP000317421"/>
    </source>
</evidence>
<protein>
    <recommendedName>
        <fullName evidence="2">DUF559 domain-containing protein</fullName>
    </recommendedName>
</protein>
<dbReference type="Proteomes" id="UP000317421">
    <property type="component" value="Unassembled WGS sequence"/>
</dbReference>
<dbReference type="SUPFAM" id="SSF52980">
    <property type="entry name" value="Restriction endonuclease-like"/>
    <property type="match status" value="1"/>
</dbReference>
<dbReference type="PANTHER" id="PTHR38590">
    <property type="entry name" value="BLL0828 PROTEIN"/>
    <property type="match status" value="1"/>
</dbReference>
<evidence type="ECO:0000313" key="3">
    <source>
        <dbReference type="EMBL" id="TWT97072.1"/>
    </source>
</evidence>
<keyword evidence="4" id="KW-1185">Reference proteome</keyword>
<dbReference type="InterPro" id="IPR047216">
    <property type="entry name" value="Endonuclease_DUF559_bact"/>
</dbReference>
<comment type="caution">
    <text evidence="3">The sequence shown here is derived from an EMBL/GenBank/DDBJ whole genome shotgun (WGS) entry which is preliminary data.</text>
</comment>
<dbReference type="RefSeq" id="WP_146445563.1">
    <property type="nucleotide sequence ID" value="NZ_SJPR01000003.1"/>
</dbReference>
<reference evidence="3 4" key="1">
    <citation type="submission" date="2019-02" db="EMBL/GenBank/DDBJ databases">
        <title>Deep-cultivation of Planctomycetes and their phenomic and genomic characterization uncovers novel biology.</title>
        <authorList>
            <person name="Wiegand S."/>
            <person name="Jogler M."/>
            <person name="Boedeker C."/>
            <person name="Pinto D."/>
            <person name="Vollmers J."/>
            <person name="Rivas-Marin E."/>
            <person name="Kohn T."/>
            <person name="Peeters S.H."/>
            <person name="Heuer A."/>
            <person name="Rast P."/>
            <person name="Oberbeckmann S."/>
            <person name="Bunk B."/>
            <person name="Jeske O."/>
            <person name="Meyerdierks A."/>
            <person name="Storesund J.E."/>
            <person name="Kallscheuer N."/>
            <person name="Luecker S."/>
            <person name="Lage O.M."/>
            <person name="Pohl T."/>
            <person name="Merkel B.J."/>
            <person name="Hornburger P."/>
            <person name="Mueller R.-W."/>
            <person name="Bruemmer F."/>
            <person name="Labrenz M."/>
            <person name="Spormann A.M."/>
            <person name="Op Den Camp H."/>
            <person name="Overmann J."/>
            <person name="Amann R."/>
            <person name="Jetten M.S.M."/>
            <person name="Mascher T."/>
            <person name="Medema M.H."/>
            <person name="Devos D.P."/>
            <person name="Kaster A.-K."/>
            <person name="Ovreas L."/>
            <person name="Rohde M."/>
            <person name="Galperin M.Y."/>
            <person name="Jogler C."/>
        </authorList>
    </citation>
    <scope>NUCLEOTIDE SEQUENCE [LARGE SCALE GENOMIC DNA]</scope>
    <source>
        <strain evidence="3 4">Pla108</strain>
    </source>
</reference>
<evidence type="ECO:0000256" key="1">
    <source>
        <dbReference type="SAM" id="MobiDB-lite"/>
    </source>
</evidence>
<dbReference type="OrthoDB" id="9798754at2"/>
<dbReference type="AlphaFoldDB" id="A0A5C6AAL1"/>
<dbReference type="InterPro" id="IPR007569">
    <property type="entry name" value="DUF559"/>
</dbReference>
<dbReference type="Pfam" id="PF04480">
    <property type="entry name" value="DUF559"/>
    <property type="match status" value="1"/>
</dbReference>
<accession>A0A5C6AAL1</accession>
<dbReference type="Gene3D" id="3.40.960.10">
    <property type="entry name" value="VSR Endonuclease"/>
    <property type="match status" value="1"/>
</dbReference>
<proteinExistence type="predicted"/>
<dbReference type="CDD" id="cd01038">
    <property type="entry name" value="Endonuclease_DUF559"/>
    <property type="match status" value="1"/>
</dbReference>
<organism evidence="3 4">
    <name type="scientific">Botrimarina colliarenosi</name>
    <dbReference type="NCBI Taxonomy" id="2528001"/>
    <lineage>
        <taxon>Bacteria</taxon>
        <taxon>Pseudomonadati</taxon>
        <taxon>Planctomycetota</taxon>
        <taxon>Planctomycetia</taxon>
        <taxon>Pirellulales</taxon>
        <taxon>Lacipirellulaceae</taxon>
        <taxon>Botrimarina</taxon>
    </lineage>
</organism>
<feature type="region of interest" description="Disordered" evidence="1">
    <location>
        <begin position="117"/>
        <end position="140"/>
    </location>
</feature>
<sequence>MYQSSNQRDFARELRTKATEQERLLWSQLRKRQLLDCRFRRQFAIGPYVVDFECFERLLIVELDGGQHNTLESRDYDAKRTTYLEQRGYRVLRFWNSDIADDFDAVLEAIAKALVERAPGRPHPGPPPEGEGELGGYPIE</sequence>
<evidence type="ECO:0000259" key="2">
    <source>
        <dbReference type="Pfam" id="PF04480"/>
    </source>
</evidence>
<name>A0A5C6AAL1_9BACT</name>
<dbReference type="InterPro" id="IPR011335">
    <property type="entry name" value="Restrct_endonuc-II-like"/>
</dbReference>
<dbReference type="PANTHER" id="PTHR38590:SF1">
    <property type="entry name" value="BLL0828 PROTEIN"/>
    <property type="match status" value="1"/>
</dbReference>